<proteinExistence type="predicted"/>
<protein>
    <submittedName>
        <fullName evidence="2">ACT domain-containing protein</fullName>
    </submittedName>
</protein>
<dbReference type="OrthoDB" id="5615858at2"/>
<dbReference type="InterPro" id="IPR045865">
    <property type="entry name" value="ACT-like_dom_sf"/>
</dbReference>
<dbReference type="AlphaFoldDB" id="A0A6H9YIH5"/>
<comment type="caution">
    <text evidence="2">The sequence shown here is derived from an EMBL/GenBank/DDBJ whole genome shotgun (WGS) entry which is preliminary data.</text>
</comment>
<evidence type="ECO:0000259" key="1">
    <source>
        <dbReference type="Pfam" id="PF13840"/>
    </source>
</evidence>
<name>A0A6H9YIH5_9ACTN</name>
<evidence type="ECO:0000313" key="3">
    <source>
        <dbReference type="Proteomes" id="UP000468735"/>
    </source>
</evidence>
<dbReference type="Proteomes" id="UP000468735">
    <property type="component" value="Unassembled WGS sequence"/>
</dbReference>
<sequence>MTSPTAQKLHVVPSQFLVEHVPNATFPEDDEWIALVRAPEGLTVIREAPPYVDAARWVGLYGGATAHGLDVPGMLAAIVGPLGDAGISVFVASTYHADLVLVPEHRLTAATAVLREAGHQVSSGQV</sequence>
<organism evidence="2 3">
    <name type="scientific">Actinomadura rudentiformis</name>
    <dbReference type="NCBI Taxonomy" id="359158"/>
    <lineage>
        <taxon>Bacteria</taxon>
        <taxon>Bacillati</taxon>
        <taxon>Actinomycetota</taxon>
        <taxon>Actinomycetes</taxon>
        <taxon>Streptosporangiales</taxon>
        <taxon>Thermomonosporaceae</taxon>
        <taxon>Actinomadura</taxon>
    </lineage>
</organism>
<dbReference type="InterPro" id="IPR027795">
    <property type="entry name" value="CASTOR_ACT_dom"/>
</dbReference>
<evidence type="ECO:0000313" key="2">
    <source>
        <dbReference type="EMBL" id="KAB2342356.1"/>
    </source>
</evidence>
<dbReference type="RefSeq" id="WP_151567037.1">
    <property type="nucleotide sequence ID" value="NZ_WBMT01000022.1"/>
</dbReference>
<dbReference type="EMBL" id="WBMT01000022">
    <property type="protein sequence ID" value="KAB2342356.1"/>
    <property type="molecule type" value="Genomic_DNA"/>
</dbReference>
<keyword evidence="3" id="KW-1185">Reference proteome</keyword>
<dbReference type="Pfam" id="PF13840">
    <property type="entry name" value="ACT_7"/>
    <property type="match status" value="1"/>
</dbReference>
<reference evidence="2 3" key="1">
    <citation type="submission" date="2019-09" db="EMBL/GenBank/DDBJ databases">
        <title>Actinomadura physcomitrii sp. nov., a novel actinomycete isolated from moss [Physcomitrium sphaericum (Ludw) Fuernr].</title>
        <authorList>
            <person name="Zhuang X."/>
            <person name="Liu C."/>
        </authorList>
    </citation>
    <scope>NUCLEOTIDE SEQUENCE [LARGE SCALE GENOMIC DNA]</scope>
    <source>
        <strain evidence="2 3">HMC1</strain>
    </source>
</reference>
<dbReference type="SUPFAM" id="SSF55021">
    <property type="entry name" value="ACT-like"/>
    <property type="match status" value="1"/>
</dbReference>
<gene>
    <name evidence="2" type="ORF">F8566_38000</name>
</gene>
<accession>A0A6H9YIH5</accession>
<feature type="domain" description="CASTOR ACT" evidence="1">
    <location>
        <begin position="63"/>
        <end position="116"/>
    </location>
</feature>
<dbReference type="Gene3D" id="3.30.2130.10">
    <property type="entry name" value="VC0802-like"/>
    <property type="match status" value="1"/>
</dbReference>